<name>A0ABV2JA83_9FIRM</name>
<keyword evidence="5" id="KW-1185">Reference proteome</keyword>
<dbReference type="HAMAP" id="MF_00023">
    <property type="entry name" value="SmpB"/>
    <property type="match status" value="1"/>
</dbReference>
<dbReference type="RefSeq" id="WP_354368387.1">
    <property type="nucleotide sequence ID" value="NZ_JBEPMA010000007.1"/>
</dbReference>
<evidence type="ECO:0000313" key="4">
    <source>
        <dbReference type="EMBL" id="MET3617699.1"/>
    </source>
</evidence>
<dbReference type="SUPFAM" id="SSF74982">
    <property type="entry name" value="Small protein B (SmpB)"/>
    <property type="match status" value="1"/>
</dbReference>
<gene>
    <name evidence="3" type="primary">smpB</name>
    <name evidence="4" type="ORF">ABID14_001333</name>
</gene>
<comment type="similarity">
    <text evidence="3">Belongs to the SmpB family.</text>
</comment>
<organism evidence="4 5">
    <name type="scientific">Peptoniphilus olsenii</name>
    <dbReference type="NCBI Taxonomy" id="411570"/>
    <lineage>
        <taxon>Bacteria</taxon>
        <taxon>Bacillati</taxon>
        <taxon>Bacillota</taxon>
        <taxon>Tissierellia</taxon>
        <taxon>Tissierellales</taxon>
        <taxon>Peptoniphilaceae</taxon>
        <taxon>Peptoniphilus</taxon>
    </lineage>
</organism>
<dbReference type="PANTHER" id="PTHR30308:SF2">
    <property type="entry name" value="SSRA-BINDING PROTEIN"/>
    <property type="match status" value="1"/>
</dbReference>
<protein>
    <recommendedName>
        <fullName evidence="3">SsrA-binding protein</fullName>
    </recommendedName>
    <alternativeName>
        <fullName evidence="3">Small protein B</fullName>
    </alternativeName>
</protein>
<dbReference type="NCBIfam" id="TIGR00086">
    <property type="entry name" value="smpB"/>
    <property type="match status" value="1"/>
</dbReference>
<proteinExistence type="inferred from homology"/>
<dbReference type="Gene3D" id="2.40.280.10">
    <property type="match status" value="1"/>
</dbReference>
<dbReference type="InterPro" id="IPR023620">
    <property type="entry name" value="SmpB"/>
</dbReference>
<accession>A0ABV2JA83</accession>
<dbReference type="InterPro" id="IPR020081">
    <property type="entry name" value="SsrA-bd_prot_CS"/>
</dbReference>
<keyword evidence="2 3" id="KW-0694">RNA-binding</keyword>
<comment type="function">
    <text evidence="3">Required for rescue of stalled ribosomes mediated by trans-translation. Binds to transfer-messenger RNA (tmRNA), required for stable association of tmRNA with ribosomes. tmRNA and SmpB together mimic tRNA shape, replacing the anticodon stem-loop with SmpB. tmRNA is encoded by the ssrA gene; the 2 termini fold to resemble tRNA(Ala) and it encodes a 'tag peptide', a short internal open reading frame. During trans-translation Ala-aminoacylated tmRNA acts like a tRNA, entering the A-site of stalled ribosomes, displacing the stalled mRNA. The ribosome then switches to translate the ORF on the tmRNA; the nascent peptide is terminated with the 'tag peptide' encoded by the tmRNA and targeted for degradation. The ribosome is freed to recommence translation, which seems to be the essential function of trans-translation.</text>
</comment>
<reference evidence="4 5" key="1">
    <citation type="submission" date="2024-06" db="EMBL/GenBank/DDBJ databases">
        <title>Genomic Encyclopedia of Type Strains, Phase IV (KMG-IV): sequencing the most valuable type-strain genomes for metagenomic binning, comparative biology and taxonomic classification.</title>
        <authorList>
            <person name="Goeker M."/>
        </authorList>
    </citation>
    <scope>NUCLEOTIDE SEQUENCE [LARGE SCALE GENOMIC DNA]</scope>
    <source>
        <strain evidence="4 5">DSM 21460</strain>
    </source>
</reference>
<dbReference type="CDD" id="cd09294">
    <property type="entry name" value="SmpB"/>
    <property type="match status" value="1"/>
</dbReference>
<keyword evidence="1 3" id="KW-0963">Cytoplasm</keyword>
<dbReference type="PANTHER" id="PTHR30308">
    <property type="entry name" value="TMRNA-BINDING COMPONENT OF TRANS-TRANSLATION TAGGING COMPLEX"/>
    <property type="match status" value="1"/>
</dbReference>
<evidence type="ECO:0000256" key="1">
    <source>
        <dbReference type="ARBA" id="ARBA00022490"/>
    </source>
</evidence>
<dbReference type="InterPro" id="IPR000037">
    <property type="entry name" value="SsrA-bd_prot"/>
</dbReference>
<dbReference type="EMBL" id="JBEPMA010000007">
    <property type="protein sequence ID" value="MET3617699.1"/>
    <property type="molecule type" value="Genomic_DNA"/>
</dbReference>
<dbReference type="NCBIfam" id="NF003843">
    <property type="entry name" value="PRK05422.1"/>
    <property type="match status" value="1"/>
</dbReference>
<evidence type="ECO:0000256" key="2">
    <source>
        <dbReference type="ARBA" id="ARBA00022884"/>
    </source>
</evidence>
<sequence>MSKKNEGNVFARNKQAGHLYFIEDRYEAGIELLGTEVKSIRTGEVNLRDAYCDIINGEIYIVNMHISPYEQGNINNADPLRKRKLLMHKQEIRRLEQVKTIDGYTIIPLKLYLSKGKIKAEIAKCKGKKLWDKRETMKKREEDKKIRQALRY</sequence>
<dbReference type="Pfam" id="PF01668">
    <property type="entry name" value="SmpB"/>
    <property type="match status" value="1"/>
</dbReference>
<evidence type="ECO:0000313" key="5">
    <source>
        <dbReference type="Proteomes" id="UP001549162"/>
    </source>
</evidence>
<comment type="caution">
    <text evidence="4">The sequence shown here is derived from an EMBL/GenBank/DDBJ whole genome shotgun (WGS) entry which is preliminary data.</text>
</comment>
<evidence type="ECO:0000256" key="3">
    <source>
        <dbReference type="HAMAP-Rule" id="MF_00023"/>
    </source>
</evidence>
<dbReference type="Proteomes" id="UP001549162">
    <property type="component" value="Unassembled WGS sequence"/>
</dbReference>
<comment type="subcellular location">
    <subcellularLocation>
        <location evidence="3">Cytoplasm</location>
    </subcellularLocation>
    <text evidence="3">The tmRNA-SmpB complex associates with stalled 70S ribosomes.</text>
</comment>
<dbReference type="PROSITE" id="PS01317">
    <property type="entry name" value="SSRP"/>
    <property type="match status" value="1"/>
</dbReference>